<dbReference type="Pfam" id="PF02547">
    <property type="entry name" value="Queuosine_synth"/>
    <property type="match status" value="1"/>
</dbReference>
<evidence type="ECO:0000256" key="2">
    <source>
        <dbReference type="ARBA" id="ARBA00022679"/>
    </source>
</evidence>
<gene>
    <name evidence="5 6" type="primary">queA</name>
    <name evidence="6" type="ORF">F4Y08_10265</name>
</gene>
<dbReference type="NCBIfam" id="NF001140">
    <property type="entry name" value="PRK00147.1"/>
    <property type="match status" value="1"/>
</dbReference>
<evidence type="ECO:0000313" key="6">
    <source>
        <dbReference type="EMBL" id="MYD90702.1"/>
    </source>
</evidence>
<comment type="function">
    <text evidence="5">Transfers and isomerizes the ribose moiety from AdoMet to the 7-aminomethyl group of 7-deazaguanine (preQ1-tRNA) to give epoxyqueuosine (oQ-tRNA).</text>
</comment>
<dbReference type="UniPathway" id="UPA00392"/>
<comment type="similarity">
    <text evidence="5">Belongs to the QueA family.</text>
</comment>
<dbReference type="EMBL" id="VXPY01000073">
    <property type="protein sequence ID" value="MYD90702.1"/>
    <property type="molecule type" value="Genomic_DNA"/>
</dbReference>
<accession>A0A6B1DVH2</accession>
<comment type="pathway">
    <text evidence="5">tRNA modification; tRNA-queuosine biosynthesis.</text>
</comment>
<dbReference type="GO" id="GO:0051075">
    <property type="term" value="F:S-adenosylmethionine:tRNA ribosyltransferase-isomerase activity"/>
    <property type="evidence" value="ECO:0007669"/>
    <property type="project" value="UniProtKB-EC"/>
</dbReference>
<evidence type="ECO:0000256" key="1">
    <source>
        <dbReference type="ARBA" id="ARBA00022490"/>
    </source>
</evidence>
<evidence type="ECO:0000256" key="4">
    <source>
        <dbReference type="ARBA" id="ARBA00022785"/>
    </source>
</evidence>
<dbReference type="GO" id="GO:0008616">
    <property type="term" value="P:tRNA queuosine(34) biosynthetic process"/>
    <property type="evidence" value="ECO:0007669"/>
    <property type="project" value="UniProtKB-UniRule"/>
</dbReference>
<comment type="subcellular location">
    <subcellularLocation>
        <location evidence="5">Cytoplasm</location>
    </subcellularLocation>
</comment>
<organism evidence="6">
    <name type="scientific">Caldilineaceae bacterium SB0662_bin_9</name>
    <dbReference type="NCBI Taxonomy" id="2605258"/>
    <lineage>
        <taxon>Bacteria</taxon>
        <taxon>Bacillati</taxon>
        <taxon>Chloroflexota</taxon>
        <taxon>Caldilineae</taxon>
        <taxon>Caldilineales</taxon>
        <taxon>Caldilineaceae</taxon>
    </lineage>
</organism>
<dbReference type="InterPro" id="IPR042118">
    <property type="entry name" value="QueA_dom1"/>
</dbReference>
<evidence type="ECO:0000256" key="5">
    <source>
        <dbReference type="HAMAP-Rule" id="MF_00113"/>
    </source>
</evidence>
<dbReference type="PANTHER" id="PTHR30307:SF0">
    <property type="entry name" value="S-ADENOSYLMETHIONINE:TRNA RIBOSYLTRANSFERASE-ISOMERASE"/>
    <property type="match status" value="1"/>
</dbReference>
<dbReference type="AlphaFoldDB" id="A0A6B1DVH2"/>
<dbReference type="HAMAP" id="MF_00113">
    <property type="entry name" value="QueA"/>
    <property type="match status" value="1"/>
</dbReference>
<keyword evidence="6" id="KW-0413">Isomerase</keyword>
<keyword evidence="4 5" id="KW-0671">Queuosine biosynthesis</keyword>
<keyword evidence="6" id="KW-0328">Glycosyltransferase</keyword>
<keyword evidence="3 5" id="KW-0949">S-adenosyl-L-methionine</keyword>
<dbReference type="PANTHER" id="PTHR30307">
    <property type="entry name" value="S-ADENOSYLMETHIONINE:TRNA RIBOSYLTRANSFERASE-ISOMERASE"/>
    <property type="match status" value="1"/>
</dbReference>
<reference evidence="6" key="1">
    <citation type="submission" date="2019-09" db="EMBL/GenBank/DDBJ databases">
        <title>Characterisation of the sponge microbiome using genome-centric metagenomics.</title>
        <authorList>
            <person name="Engelberts J.P."/>
            <person name="Robbins S.J."/>
            <person name="De Goeij J.M."/>
            <person name="Aranda M."/>
            <person name="Bell S.C."/>
            <person name="Webster N.S."/>
        </authorList>
    </citation>
    <scope>NUCLEOTIDE SEQUENCE</scope>
    <source>
        <strain evidence="6">SB0662_bin_9</strain>
    </source>
</reference>
<name>A0A6B1DVH2_9CHLR</name>
<proteinExistence type="inferred from homology"/>
<comment type="catalytic activity">
    <reaction evidence="5">
        <text>7-aminomethyl-7-carbaguanosine(34) in tRNA + S-adenosyl-L-methionine = epoxyqueuosine(34) in tRNA + adenine + L-methionine + 2 H(+)</text>
        <dbReference type="Rhea" id="RHEA:32155"/>
        <dbReference type="Rhea" id="RHEA-COMP:10342"/>
        <dbReference type="Rhea" id="RHEA-COMP:18582"/>
        <dbReference type="ChEBI" id="CHEBI:15378"/>
        <dbReference type="ChEBI" id="CHEBI:16708"/>
        <dbReference type="ChEBI" id="CHEBI:57844"/>
        <dbReference type="ChEBI" id="CHEBI:59789"/>
        <dbReference type="ChEBI" id="CHEBI:82833"/>
        <dbReference type="ChEBI" id="CHEBI:194443"/>
        <dbReference type="EC" id="2.4.99.17"/>
    </reaction>
</comment>
<sequence length="358" mass="39216">MDTVRFDFELPAGLIAQQPAEPRDSSRLLVLDRRTGSCRHLRFRQLPGLLRETDLLVHNNTRVSEYQLRARRNTGGRLSVTLLEALDPECRTWRCLIRGSIPARGGSLSLIGSDGTEMSAVVQEIGDDGTRIINVSRVLDTAVLARHGTVPLPPYIKDFTGDRERYQTVYAREAGSVAAPTAGLHFTKNLLDAVAAATMGVCPVTLQVGRDTFAPVRANDLTRHTLSGEPVEVPAATAQAVNRCRNAGGRVLSVGTTTTRTLEWAARQGGADSGSRELRPAAGLADTYIYPGFRFRAVDCILTNFHLPRSTPLFMISAFIGEVHTDPDRGRTMLLETYATAIREGYRFYSFGDAMLIV</sequence>
<dbReference type="InterPro" id="IPR036100">
    <property type="entry name" value="QueA_sf"/>
</dbReference>
<dbReference type="Gene3D" id="3.40.1780.10">
    <property type="entry name" value="QueA-like"/>
    <property type="match status" value="1"/>
</dbReference>
<dbReference type="GO" id="GO:0005737">
    <property type="term" value="C:cytoplasm"/>
    <property type="evidence" value="ECO:0007669"/>
    <property type="project" value="UniProtKB-SubCell"/>
</dbReference>
<dbReference type="SUPFAM" id="SSF111337">
    <property type="entry name" value="QueA-like"/>
    <property type="match status" value="1"/>
</dbReference>
<dbReference type="Gene3D" id="2.40.10.240">
    <property type="entry name" value="QueA-like"/>
    <property type="match status" value="1"/>
</dbReference>
<dbReference type="InterPro" id="IPR003699">
    <property type="entry name" value="QueA"/>
</dbReference>
<comment type="caution">
    <text evidence="6">The sequence shown here is derived from an EMBL/GenBank/DDBJ whole genome shotgun (WGS) entry which is preliminary data.</text>
</comment>
<comment type="subunit">
    <text evidence="5">Monomer.</text>
</comment>
<dbReference type="EC" id="2.4.99.17" evidence="5"/>
<protein>
    <recommendedName>
        <fullName evidence="5">S-adenosylmethionine:tRNA ribosyltransferase-isomerase</fullName>
        <ecNumber evidence="5">2.4.99.17</ecNumber>
    </recommendedName>
    <alternativeName>
        <fullName evidence="5">Queuosine biosynthesis protein QueA</fullName>
    </alternativeName>
</protein>
<dbReference type="NCBIfam" id="TIGR00113">
    <property type="entry name" value="queA"/>
    <property type="match status" value="1"/>
</dbReference>
<evidence type="ECO:0000256" key="3">
    <source>
        <dbReference type="ARBA" id="ARBA00022691"/>
    </source>
</evidence>
<keyword evidence="2 5" id="KW-0808">Transferase</keyword>
<keyword evidence="1 5" id="KW-0963">Cytoplasm</keyword>
<dbReference type="InterPro" id="IPR042119">
    <property type="entry name" value="QueA_dom2"/>
</dbReference>